<keyword evidence="3 8" id="KW-0328">Glycosyltransferase</keyword>
<evidence type="ECO:0000313" key="10">
    <source>
        <dbReference type="EMBL" id="KAK9908099.1"/>
    </source>
</evidence>
<evidence type="ECO:0000256" key="4">
    <source>
        <dbReference type="ARBA" id="ARBA00022679"/>
    </source>
</evidence>
<name>A0ABR2YMB2_9CHLO</name>
<organism evidence="10 11">
    <name type="scientific">Coccomyxa subellipsoidea</name>
    <dbReference type="NCBI Taxonomy" id="248742"/>
    <lineage>
        <taxon>Eukaryota</taxon>
        <taxon>Viridiplantae</taxon>
        <taxon>Chlorophyta</taxon>
        <taxon>core chlorophytes</taxon>
        <taxon>Trebouxiophyceae</taxon>
        <taxon>Trebouxiophyceae incertae sedis</taxon>
        <taxon>Coccomyxaceae</taxon>
        <taxon>Coccomyxa</taxon>
    </lineage>
</organism>
<evidence type="ECO:0000256" key="2">
    <source>
        <dbReference type="ARBA" id="ARBA00007647"/>
    </source>
</evidence>
<evidence type="ECO:0000256" key="8">
    <source>
        <dbReference type="RuleBase" id="RU366017"/>
    </source>
</evidence>
<dbReference type="InterPro" id="IPR008166">
    <property type="entry name" value="Glyco_transf_92"/>
</dbReference>
<keyword evidence="6" id="KW-1133">Transmembrane helix</keyword>
<evidence type="ECO:0000256" key="6">
    <source>
        <dbReference type="ARBA" id="ARBA00022989"/>
    </source>
</evidence>
<dbReference type="Pfam" id="PF01697">
    <property type="entry name" value="Glyco_transf_92"/>
    <property type="match status" value="1"/>
</dbReference>
<proteinExistence type="inferred from homology"/>
<comment type="subcellular location">
    <subcellularLocation>
        <location evidence="1">Membrane</location>
        <topology evidence="1">Single-pass membrane protein</topology>
    </subcellularLocation>
</comment>
<sequence length="317" mass="36047">MKEQGARIHALRQRHADTQPTIRYHAGGGKLELPEGASQISSSPQQRLENSYSSRASQGAYFAMCLVVKDQGEDLREWVDYHRSIGAEKFYIFDDNSSIPALHVVEDLVHAGVVDYEAVEGFEHPSGKVQLWVYDTCIQRYKGLHQWMAFVDVDEYFIITDDKITLLPDLLKEYEEYGALVANWQMFGSSGYLNRPTGGTLESYVQCFPVHHKENHHIKTIANLDYADRADRDPHHFLFRDGKHAVNTAHQIVEGAMADEVVTDRLLLHHYVTKSVEQYISKIARGSAMGNRKSIDFFDFVQSEATENCTTALHLGR</sequence>
<comment type="caution">
    <text evidence="10">The sequence shown here is derived from an EMBL/GenBank/DDBJ whole genome shotgun (WGS) entry which is preliminary data.</text>
</comment>
<evidence type="ECO:0000256" key="9">
    <source>
        <dbReference type="SAM" id="MobiDB-lite"/>
    </source>
</evidence>
<evidence type="ECO:0000313" key="11">
    <source>
        <dbReference type="Proteomes" id="UP001491310"/>
    </source>
</evidence>
<feature type="region of interest" description="Disordered" evidence="9">
    <location>
        <begin position="1"/>
        <end position="28"/>
    </location>
</feature>
<evidence type="ECO:0000256" key="3">
    <source>
        <dbReference type="ARBA" id="ARBA00022676"/>
    </source>
</evidence>
<dbReference type="PANTHER" id="PTHR21461:SF69">
    <property type="entry name" value="GLYCOSYLTRANSFERASE FAMILY 92 PROTEIN"/>
    <property type="match status" value="1"/>
</dbReference>
<dbReference type="Proteomes" id="UP001491310">
    <property type="component" value="Unassembled WGS sequence"/>
</dbReference>
<gene>
    <name evidence="10" type="ORF">WJX75_002744</name>
</gene>
<protein>
    <recommendedName>
        <fullName evidence="8">Glycosyltransferase family 92 protein</fullName>
        <ecNumber evidence="8">2.4.1.-</ecNumber>
    </recommendedName>
</protein>
<keyword evidence="7" id="KW-0472">Membrane</keyword>
<accession>A0ABR2YMB2</accession>
<keyword evidence="4 8" id="KW-0808">Transferase</keyword>
<evidence type="ECO:0000256" key="1">
    <source>
        <dbReference type="ARBA" id="ARBA00004167"/>
    </source>
</evidence>
<dbReference type="EMBL" id="JALJOT010000008">
    <property type="protein sequence ID" value="KAK9908099.1"/>
    <property type="molecule type" value="Genomic_DNA"/>
</dbReference>
<keyword evidence="5" id="KW-0812">Transmembrane</keyword>
<evidence type="ECO:0000256" key="5">
    <source>
        <dbReference type="ARBA" id="ARBA00022692"/>
    </source>
</evidence>
<reference evidence="10 11" key="1">
    <citation type="journal article" date="2024" name="Nat. Commun.">
        <title>Phylogenomics reveals the evolutionary origins of lichenization in chlorophyte algae.</title>
        <authorList>
            <person name="Puginier C."/>
            <person name="Libourel C."/>
            <person name="Otte J."/>
            <person name="Skaloud P."/>
            <person name="Haon M."/>
            <person name="Grisel S."/>
            <person name="Petersen M."/>
            <person name="Berrin J.G."/>
            <person name="Delaux P.M."/>
            <person name="Dal Grande F."/>
            <person name="Keller J."/>
        </authorList>
    </citation>
    <scope>NUCLEOTIDE SEQUENCE [LARGE SCALE GENOMIC DNA]</scope>
    <source>
        <strain evidence="10 11">SAG 216-7</strain>
    </source>
</reference>
<keyword evidence="11" id="KW-1185">Reference proteome</keyword>
<dbReference type="EC" id="2.4.1.-" evidence="8"/>
<evidence type="ECO:0000256" key="7">
    <source>
        <dbReference type="ARBA" id="ARBA00023136"/>
    </source>
</evidence>
<dbReference type="PANTHER" id="PTHR21461">
    <property type="entry name" value="GLYCOSYLTRANSFERASE FAMILY 92 PROTEIN"/>
    <property type="match status" value="1"/>
</dbReference>
<comment type="similarity">
    <text evidence="2 8">Belongs to the glycosyltransferase 92 family.</text>
</comment>